<sequence>MRLPLLCCLCLVLLPWPAVADDAILVFTRTARFRHESIPVAVDTLRTLAAGQGLRIDHSEDGAAFTPANLARYQAVVFANTTGDVLDGAQQAALQAYVEGGGGFLGLHSAADTEYDWPWYGELVGAWFHKHPPGLQTAQVMVANDGHDGHDGQRWSVTDEIYNYRRNPRPFVQVLATVDESSYEGGTMGADHPIAWCRPMGRGRSWYTGFGHDAAVYADANVLALLRRGLAYATGATAAC</sequence>
<evidence type="ECO:0000313" key="3">
    <source>
        <dbReference type="EMBL" id="MBA8682132.1"/>
    </source>
</evidence>
<dbReference type="EMBL" id="JACGXS010000004">
    <property type="protein sequence ID" value="MBA8682132.1"/>
    <property type="molecule type" value="Genomic_DNA"/>
</dbReference>
<keyword evidence="1" id="KW-0732">Signal</keyword>
<feature type="chain" id="PRO_5031297718" evidence="1">
    <location>
        <begin position="21"/>
        <end position="240"/>
    </location>
</feature>
<dbReference type="RefSeq" id="WP_182339266.1">
    <property type="nucleotide sequence ID" value="NZ_JACGXS010000004.1"/>
</dbReference>
<accession>A0A7W3IHQ5</accession>
<dbReference type="PANTHER" id="PTHR40469">
    <property type="entry name" value="SECRETED GLYCOSYL HYDROLASE"/>
    <property type="match status" value="1"/>
</dbReference>
<dbReference type="InterPro" id="IPR029062">
    <property type="entry name" value="Class_I_gatase-like"/>
</dbReference>
<proteinExistence type="predicted"/>
<dbReference type="AlphaFoldDB" id="A0A7W3IHQ5"/>
<dbReference type="Proteomes" id="UP000547058">
    <property type="component" value="Unassembled WGS sequence"/>
</dbReference>
<dbReference type="SUPFAM" id="SSF52317">
    <property type="entry name" value="Class I glutamine amidotransferase-like"/>
    <property type="match status" value="1"/>
</dbReference>
<feature type="signal peptide" evidence="1">
    <location>
        <begin position="1"/>
        <end position="20"/>
    </location>
</feature>
<reference evidence="3 4" key="1">
    <citation type="submission" date="2020-08" db="EMBL/GenBank/DDBJ databases">
        <title>Stenotrophomonas tumulicola JCM 30961.</title>
        <authorList>
            <person name="Deng Y."/>
        </authorList>
    </citation>
    <scope>NUCLEOTIDE SEQUENCE [LARGE SCALE GENOMIC DNA]</scope>
    <source>
        <strain evidence="3 4">JCM 30961</strain>
    </source>
</reference>
<evidence type="ECO:0000259" key="2">
    <source>
        <dbReference type="Pfam" id="PF06283"/>
    </source>
</evidence>
<gene>
    <name evidence="3" type="ORF">H4O11_09970</name>
</gene>
<dbReference type="PANTHER" id="PTHR40469:SF2">
    <property type="entry name" value="GALACTOSE-BINDING DOMAIN-LIKE SUPERFAMILY PROTEIN"/>
    <property type="match status" value="1"/>
</dbReference>
<comment type="caution">
    <text evidence="3">The sequence shown here is derived from an EMBL/GenBank/DDBJ whole genome shotgun (WGS) entry which is preliminary data.</text>
</comment>
<dbReference type="InterPro" id="IPR029010">
    <property type="entry name" value="ThuA-like"/>
</dbReference>
<feature type="domain" description="ThuA-like" evidence="2">
    <location>
        <begin position="24"/>
        <end position="233"/>
    </location>
</feature>
<dbReference type="Gene3D" id="3.40.50.880">
    <property type="match status" value="1"/>
</dbReference>
<name>A0A7W3IHQ5_9GAMM</name>
<protein>
    <submittedName>
        <fullName evidence="3">ThuA domain-containing protein</fullName>
    </submittedName>
</protein>
<dbReference type="Pfam" id="PF06283">
    <property type="entry name" value="ThuA"/>
    <property type="match status" value="1"/>
</dbReference>
<evidence type="ECO:0000313" key="4">
    <source>
        <dbReference type="Proteomes" id="UP000547058"/>
    </source>
</evidence>
<keyword evidence="4" id="KW-1185">Reference proteome</keyword>
<evidence type="ECO:0000256" key="1">
    <source>
        <dbReference type="SAM" id="SignalP"/>
    </source>
</evidence>
<organism evidence="3 4">
    <name type="scientific">Stenotrophomonas tumulicola</name>
    <dbReference type="NCBI Taxonomy" id="1685415"/>
    <lineage>
        <taxon>Bacteria</taxon>
        <taxon>Pseudomonadati</taxon>
        <taxon>Pseudomonadota</taxon>
        <taxon>Gammaproteobacteria</taxon>
        <taxon>Lysobacterales</taxon>
        <taxon>Lysobacteraceae</taxon>
        <taxon>Stenotrophomonas</taxon>
    </lineage>
</organism>